<comment type="catalytic activity">
    <reaction evidence="1 8">
        <text>Hydrolysis of terminal non-reducing beta-D-galactose residues in beta-D-galactosides.</text>
        <dbReference type="EC" id="3.2.1.23"/>
    </reaction>
</comment>
<comment type="caution">
    <text evidence="13">The sequence shown here is derived from an EMBL/GenBank/DDBJ whole genome shotgun (WGS) entry which is preliminary data.</text>
</comment>
<dbReference type="GO" id="GO:0005975">
    <property type="term" value="P:carbohydrate metabolic process"/>
    <property type="evidence" value="ECO:0007669"/>
    <property type="project" value="InterPro"/>
</dbReference>
<feature type="binding site" evidence="10">
    <location>
        <position position="329"/>
    </location>
    <ligand>
        <name>substrate</name>
    </ligand>
</feature>
<accession>A0A480ANW8</accession>
<dbReference type="InterPro" id="IPR017853">
    <property type="entry name" value="GH"/>
</dbReference>
<dbReference type="PIRSF" id="PIRSF001084">
    <property type="entry name" value="B-galactosidase"/>
    <property type="match status" value="1"/>
</dbReference>
<dbReference type="SUPFAM" id="SSF51445">
    <property type="entry name" value="(Trans)glycosidases"/>
    <property type="match status" value="1"/>
</dbReference>
<dbReference type="Gene3D" id="3.40.50.880">
    <property type="match status" value="1"/>
</dbReference>
<evidence type="ECO:0000259" key="12">
    <source>
        <dbReference type="Pfam" id="PF08532"/>
    </source>
</evidence>
<keyword evidence="14" id="KW-1185">Reference proteome</keyword>
<comment type="similarity">
    <text evidence="2 8">Belongs to the glycosyl hydrolase 42 family.</text>
</comment>
<dbReference type="EC" id="3.2.1.23" evidence="3 8"/>
<evidence type="ECO:0000256" key="10">
    <source>
        <dbReference type="PIRSR" id="PIRSR001084-2"/>
    </source>
</evidence>
<dbReference type="PANTHER" id="PTHR36447">
    <property type="entry name" value="BETA-GALACTOSIDASE GANA"/>
    <property type="match status" value="1"/>
</dbReference>
<evidence type="ECO:0000259" key="11">
    <source>
        <dbReference type="Pfam" id="PF02449"/>
    </source>
</evidence>
<dbReference type="GO" id="GO:0004565">
    <property type="term" value="F:beta-galactosidase activity"/>
    <property type="evidence" value="ECO:0007669"/>
    <property type="project" value="UniProtKB-EC"/>
</dbReference>
<keyword evidence="4" id="KW-0479">Metal-binding</keyword>
<dbReference type="AlphaFoldDB" id="A0A480ANW8"/>
<proteinExistence type="inferred from homology"/>
<reference evidence="14" key="1">
    <citation type="submission" date="2019-03" db="EMBL/GenBank/DDBJ databases">
        <title>Aquabacterium pictum sp.nov., the first bacteriochlorophyll a-containing freshwater bacterium in the genus Aquabacterium of the class Betaproteobacteria.</title>
        <authorList>
            <person name="Hirose S."/>
            <person name="Tank M."/>
            <person name="Hara E."/>
            <person name="Tamaki H."/>
            <person name="Takaichi S."/>
            <person name="Haruta S."/>
            <person name="Hanada S."/>
        </authorList>
    </citation>
    <scope>NUCLEOTIDE SEQUENCE [LARGE SCALE GENOMIC DNA]</scope>
    <source>
        <strain evidence="14">W35</strain>
    </source>
</reference>
<protein>
    <recommendedName>
        <fullName evidence="3 8">Beta-galactosidase</fullName>
        <shortName evidence="8">Beta-gal</shortName>
        <ecNumber evidence="3 8">3.2.1.23</ecNumber>
    </recommendedName>
</protein>
<evidence type="ECO:0000256" key="4">
    <source>
        <dbReference type="ARBA" id="ARBA00022723"/>
    </source>
</evidence>
<evidence type="ECO:0000256" key="5">
    <source>
        <dbReference type="ARBA" id="ARBA00022801"/>
    </source>
</evidence>
<dbReference type="InterPro" id="IPR013780">
    <property type="entry name" value="Glyco_hydro_b"/>
</dbReference>
<feature type="active site" description="Nucleophile" evidence="9">
    <location>
        <position position="321"/>
    </location>
</feature>
<dbReference type="InterPro" id="IPR003476">
    <property type="entry name" value="Glyco_hydro_42"/>
</dbReference>
<keyword evidence="7 8" id="KW-0326">Glycosidase</keyword>
<evidence type="ECO:0000313" key="14">
    <source>
        <dbReference type="Proteomes" id="UP000301751"/>
    </source>
</evidence>
<evidence type="ECO:0000256" key="3">
    <source>
        <dbReference type="ARBA" id="ARBA00012756"/>
    </source>
</evidence>
<evidence type="ECO:0000256" key="2">
    <source>
        <dbReference type="ARBA" id="ARBA00005940"/>
    </source>
</evidence>
<dbReference type="Gene3D" id="2.60.40.1180">
    <property type="entry name" value="Golgi alpha-mannosidase II"/>
    <property type="match status" value="1"/>
</dbReference>
<dbReference type="Pfam" id="PF08532">
    <property type="entry name" value="Glyco_hydro_42M"/>
    <property type="match status" value="1"/>
</dbReference>
<evidence type="ECO:0000256" key="7">
    <source>
        <dbReference type="ARBA" id="ARBA00023295"/>
    </source>
</evidence>
<dbReference type="CDD" id="cd03143">
    <property type="entry name" value="A4_beta-galactosidase_middle_domain"/>
    <property type="match status" value="1"/>
</dbReference>
<dbReference type="EMBL" id="BJCL01000003">
    <property type="protein sequence ID" value="GCL62706.1"/>
    <property type="molecule type" value="Genomic_DNA"/>
</dbReference>
<feature type="binding site" evidence="10">
    <location>
        <position position="148"/>
    </location>
    <ligand>
        <name>substrate</name>
    </ligand>
</feature>
<feature type="active site" description="Proton donor" evidence="9">
    <location>
        <position position="149"/>
    </location>
</feature>
<evidence type="ECO:0000256" key="6">
    <source>
        <dbReference type="ARBA" id="ARBA00022833"/>
    </source>
</evidence>
<dbReference type="GO" id="GO:0009341">
    <property type="term" value="C:beta-galactosidase complex"/>
    <property type="evidence" value="ECO:0007669"/>
    <property type="project" value="InterPro"/>
</dbReference>
<dbReference type="InterPro" id="IPR013738">
    <property type="entry name" value="Beta_galactosidase_Trimer"/>
</dbReference>
<dbReference type="Pfam" id="PF02449">
    <property type="entry name" value="Glyco_hydro_42"/>
    <property type="match status" value="1"/>
</dbReference>
<feature type="binding site" evidence="10">
    <location>
        <position position="110"/>
    </location>
    <ligand>
        <name>substrate</name>
    </ligand>
</feature>
<evidence type="ECO:0000313" key="13">
    <source>
        <dbReference type="EMBL" id="GCL62706.1"/>
    </source>
</evidence>
<evidence type="ECO:0000256" key="9">
    <source>
        <dbReference type="PIRSR" id="PIRSR001084-1"/>
    </source>
</evidence>
<dbReference type="InterPro" id="IPR029062">
    <property type="entry name" value="Class_I_gatase-like"/>
</dbReference>
<dbReference type="InterPro" id="IPR013529">
    <property type="entry name" value="Glyco_hydro_42_N"/>
</dbReference>
<feature type="domain" description="Beta-galactosidase trimerisation" evidence="12">
    <location>
        <begin position="418"/>
        <end position="584"/>
    </location>
</feature>
<dbReference type="SUPFAM" id="SSF52317">
    <property type="entry name" value="Class I glutamine amidotransferase-like"/>
    <property type="match status" value="1"/>
</dbReference>
<keyword evidence="5 8" id="KW-0378">Hydrolase</keyword>
<dbReference type="Proteomes" id="UP000301751">
    <property type="component" value="Unassembled WGS sequence"/>
</dbReference>
<keyword evidence="6" id="KW-0862">Zinc</keyword>
<name>A0A480ANW8_9BURK</name>
<organism evidence="13 14">
    <name type="scientific">Pseudaquabacterium pictum</name>
    <dbReference type="NCBI Taxonomy" id="2315236"/>
    <lineage>
        <taxon>Bacteria</taxon>
        <taxon>Pseudomonadati</taxon>
        <taxon>Pseudomonadota</taxon>
        <taxon>Betaproteobacteria</taxon>
        <taxon>Burkholderiales</taxon>
        <taxon>Sphaerotilaceae</taxon>
        <taxon>Pseudaquabacterium</taxon>
    </lineage>
</organism>
<dbReference type="SUPFAM" id="SSF51011">
    <property type="entry name" value="Glycosyl hydrolase domain"/>
    <property type="match status" value="1"/>
</dbReference>
<evidence type="ECO:0000256" key="8">
    <source>
        <dbReference type="PIRNR" id="PIRNR001084"/>
    </source>
</evidence>
<evidence type="ECO:0000256" key="1">
    <source>
        <dbReference type="ARBA" id="ARBA00001412"/>
    </source>
</evidence>
<sequence>MTLDDLPLRLGVCYYPEQWPRHLWRDDARRMRELGLRVVRIAEFAWALMEPEAGRFDWAWLDEAIDTLAAEGLQVVLGTPTAAPPHWLVDAHPDVLPIDAQGQPKAFGSRRHCDFSSPAFLAASDRIVGAMAQRYGRHPAVVAWQLDNEYGCHDTVASYSPAALAAFRHWLAARHGSIDALNAAWGTVFWSAQWARFDDIGFPVGQPGGALPAHALDWRRFCADAVLAYHRRQRALLAVHAPGVPVLHNFMGLFTDVDAHALGADCDISSWDSYPLGHTDIAPGLDEAERLRWATTGAPDITGFHHDLYRGCGSGRWWVMEQQAGPVNWAAWNALPAPGMVRAWTWEAFAHGAELVSYFRWRQLPYAQEQMHSGLHRPDLERDTGGDEAAAVAAELAALPAQLARLGLDAQALAPRPAPVALVLDFPSLWMAAVQPHGADMPGLGVAMRYHAALRGLGLDVDILPPHAPLQGYALVVVPSLLHAPPAFTAQALALPGVVVLGPRAGSKTADMAIPVPLPPGDLAAGLPMRVHGVESLRPGRQLPLQQPDGQALAEGAHGLQWRDLLAPADGVQVQATYADGWPAWLQHGRWHAHAGVVDAGTLGQWLAAAAAQAGLVTTPLPDGLRLRRRGALQFAIHRGEQPVAVPAPPGAQFLLGGPTLARAGVAAWWVPEGPAA</sequence>
<dbReference type="Gene3D" id="3.20.20.80">
    <property type="entry name" value="Glycosidases"/>
    <property type="match status" value="1"/>
</dbReference>
<gene>
    <name evidence="13" type="primary">lacZ2</name>
    <name evidence="13" type="ORF">AQPW35_17870</name>
</gene>
<feature type="domain" description="Glycoside hydrolase family 42 N-terminal" evidence="11">
    <location>
        <begin position="13"/>
        <end position="398"/>
    </location>
</feature>
<dbReference type="PANTHER" id="PTHR36447:SF2">
    <property type="entry name" value="BETA-GALACTOSIDASE YESZ"/>
    <property type="match status" value="1"/>
</dbReference>
<dbReference type="GO" id="GO:0046872">
    <property type="term" value="F:metal ion binding"/>
    <property type="evidence" value="ECO:0007669"/>
    <property type="project" value="UniProtKB-KW"/>
</dbReference>